<proteinExistence type="predicted"/>
<name>A0A0A8ZAL7_ARUDO</name>
<protein>
    <submittedName>
        <fullName evidence="1">Uncharacterized protein</fullName>
    </submittedName>
</protein>
<sequence>MASHIYLLGDLQMLRFIYTTSNSCTDSWSTVHVLLNACHNSQAEEYQRLVSVIESSLLVAISKTTKQCIWAFW</sequence>
<dbReference type="AlphaFoldDB" id="A0A0A8ZAL7"/>
<dbReference type="EMBL" id="GBRH01263197">
    <property type="protein sequence ID" value="JAD34698.1"/>
    <property type="molecule type" value="Transcribed_RNA"/>
</dbReference>
<reference evidence="1" key="2">
    <citation type="journal article" date="2015" name="Data Brief">
        <title>Shoot transcriptome of the giant reed, Arundo donax.</title>
        <authorList>
            <person name="Barrero R.A."/>
            <person name="Guerrero F.D."/>
            <person name="Moolhuijzen P."/>
            <person name="Goolsby J.A."/>
            <person name="Tidwell J."/>
            <person name="Bellgard S.E."/>
            <person name="Bellgard M.I."/>
        </authorList>
    </citation>
    <scope>NUCLEOTIDE SEQUENCE</scope>
    <source>
        <tissue evidence="1">Shoot tissue taken approximately 20 cm above the soil surface</tissue>
    </source>
</reference>
<reference evidence="1" key="1">
    <citation type="submission" date="2014-09" db="EMBL/GenBank/DDBJ databases">
        <authorList>
            <person name="Magalhaes I.L.F."/>
            <person name="Oliveira U."/>
            <person name="Santos F.R."/>
            <person name="Vidigal T.H.D.A."/>
            <person name="Brescovit A.D."/>
            <person name="Santos A.J."/>
        </authorList>
    </citation>
    <scope>NUCLEOTIDE SEQUENCE</scope>
    <source>
        <tissue evidence="1">Shoot tissue taken approximately 20 cm above the soil surface</tissue>
    </source>
</reference>
<evidence type="ECO:0000313" key="1">
    <source>
        <dbReference type="EMBL" id="JAD34698.1"/>
    </source>
</evidence>
<accession>A0A0A8ZAL7</accession>
<organism evidence="1">
    <name type="scientific">Arundo donax</name>
    <name type="common">Giant reed</name>
    <name type="synonym">Donax arundinaceus</name>
    <dbReference type="NCBI Taxonomy" id="35708"/>
    <lineage>
        <taxon>Eukaryota</taxon>
        <taxon>Viridiplantae</taxon>
        <taxon>Streptophyta</taxon>
        <taxon>Embryophyta</taxon>
        <taxon>Tracheophyta</taxon>
        <taxon>Spermatophyta</taxon>
        <taxon>Magnoliopsida</taxon>
        <taxon>Liliopsida</taxon>
        <taxon>Poales</taxon>
        <taxon>Poaceae</taxon>
        <taxon>PACMAD clade</taxon>
        <taxon>Arundinoideae</taxon>
        <taxon>Arundineae</taxon>
        <taxon>Arundo</taxon>
    </lineage>
</organism>